<keyword evidence="12" id="KW-0472">Membrane</keyword>
<keyword evidence="8 15" id="KW-0732">Signal</keyword>
<dbReference type="AlphaFoldDB" id="R7T4D9"/>
<evidence type="ECO:0000313" key="16">
    <source>
        <dbReference type="EMBL" id="ELT87758.1"/>
    </source>
</evidence>
<gene>
    <name evidence="16" type="ORF">CAPTEDRAFT_162481</name>
</gene>
<keyword evidence="13" id="KW-1015">Disulfide bond</keyword>
<dbReference type="EnsemblMetazoa" id="CapteT162481">
    <property type="protein sequence ID" value="CapteP162481"/>
    <property type="gene ID" value="CapteG162481"/>
</dbReference>
<dbReference type="OrthoDB" id="10055808at2759"/>
<dbReference type="EMBL" id="AMQN01003579">
    <property type="status" value="NOT_ANNOTATED_CDS"/>
    <property type="molecule type" value="Genomic_DNA"/>
</dbReference>
<evidence type="ECO:0000256" key="12">
    <source>
        <dbReference type="ARBA" id="ARBA00023136"/>
    </source>
</evidence>
<evidence type="ECO:0000256" key="10">
    <source>
        <dbReference type="ARBA" id="ARBA00022843"/>
    </source>
</evidence>
<dbReference type="GO" id="GO:0005789">
    <property type="term" value="C:endoplasmic reticulum membrane"/>
    <property type="evidence" value="ECO:0007669"/>
    <property type="project" value="UniProtKB-SubCell"/>
</dbReference>
<reference evidence="16 18" key="2">
    <citation type="journal article" date="2013" name="Nature">
        <title>Insights into bilaterian evolution from three spiralian genomes.</title>
        <authorList>
            <person name="Simakov O."/>
            <person name="Marletaz F."/>
            <person name="Cho S.J."/>
            <person name="Edsinger-Gonzales E."/>
            <person name="Havlak P."/>
            <person name="Hellsten U."/>
            <person name="Kuo D.H."/>
            <person name="Larsson T."/>
            <person name="Lv J."/>
            <person name="Arendt D."/>
            <person name="Savage R."/>
            <person name="Osoegawa K."/>
            <person name="de Jong P."/>
            <person name="Grimwood J."/>
            <person name="Chapman J.A."/>
            <person name="Shapiro H."/>
            <person name="Aerts A."/>
            <person name="Otillar R.P."/>
            <person name="Terry A.Y."/>
            <person name="Boore J.L."/>
            <person name="Grigoriev I.V."/>
            <person name="Lindberg D.R."/>
            <person name="Seaver E.C."/>
            <person name="Weisblat D.A."/>
            <person name="Putnam N.H."/>
            <person name="Rokhsar D.S."/>
        </authorList>
    </citation>
    <scope>NUCLEOTIDE SEQUENCE</scope>
    <source>
        <strain evidence="16 18">I ESC-2004</strain>
    </source>
</reference>
<dbReference type="STRING" id="283909.R7T4D9"/>
<evidence type="ECO:0000256" key="15">
    <source>
        <dbReference type="SAM" id="SignalP"/>
    </source>
</evidence>
<dbReference type="FunCoup" id="R7T4D9">
    <property type="interactions" value="1417"/>
</dbReference>
<evidence type="ECO:0000256" key="14">
    <source>
        <dbReference type="ARBA" id="ARBA00031791"/>
    </source>
</evidence>
<dbReference type="EMBL" id="KB312171">
    <property type="protein sequence ID" value="ELT87758.1"/>
    <property type="molecule type" value="Genomic_DNA"/>
</dbReference>
<keyword evidence="18" id="KW-1185">Reference proteome</keyword>
<dbReference type="PANTHER" id="PTHR12731">
    <property type="entry name" value="TRANSLOCON-ASSOCIATED PROTEIN, DELTA SUBUNIT"/>
    <property type="match status" value="1"/>
</dbReference>
<dbReference type="InterPro" id="IPR008855">
    <property type="entry name" value="TRAP-delta"/>
</dbReference>
<evidence type="ECO:0000256" key="9">
    <source>
        <dbReference type="ARBA" id="ARBA00022824"/>
    </source>
</evidence>
<keyword evidence="10" id="KW-0832">Ubl conjugation</keyword>
<evidence type="ECO:0000256" key="2">
    <source>
        <dbReference type="ARBA" id="ARBA00004115"/>
    </source>
</evidence>
<dbReference type="EMBL" id="AMQN01003580">
    <property type="status" value="NOT_ANNOTATED_CDS"/>
    <property type="molecule type" value="Genomic_DNA"/>
</dbReference>
<dbReference type="HOGENOM" id="CLU_100264_0_1_1"/>
<evidence type="ECO:0000256" key="5">
    <source>
        <dbReference type="ARBA" id="ARBA00014387"/>
    </source>
</evidence>
<organism evidence="16">
    <name type="scientific">Capitella teleta</name>
    <name type="common">Polychaete worm</name>
    <dbReference type="NCBI Taxonomy" id="283909"/>
    <lineage>
        <taxon>Eukaryota</taxon>
        <taxon>Metazoa</taxon>
        <taxon>Spiralia</taxon>
        <taxon>Lophotrochozoa</taxon>
        <taxon>Annelida</taxon>
        <taxon>Polychaeta</taxon>
        <taxon>Sedentaria</taxon>
        <taxon>Scolecida</taxon>
        <taxon>Capitellidae</taxon>
        <taxon>Capitella</taxon>
    </lineage>
</organism>
<evidence type="ECO:0000313" key="18">
    <source>
        <dbReference type="Proteomes" id="UP000014760"/>
    </source>
</evidence>
<comment type="subcellular location">
    <subcellularLocation>
        <location evidence="2">Endoplasmic reticulum membrane</location>
        <topology evidence="2">Single-pass type I membrane protein</topology>
    </subcellularLocation>
</comment>
<comment type="function">
    <text evidence="1">TRAP proteins are part of a complex whose function is to bind calcium to the ER membrane and thereby regulate the retention of ER resident proteins.</text>
</comment>
<keyword evidence="7" id="KW-0812">Transmembrane</keyword>
<evidence type="ECO:0000256" key="4">
    <source>
        <dbReference type="ARBA" id="ARBA00011819"/>
    </source>
</evidence>
<evidence type="ECO:0000313" key="17">
    <source>
        <dbReference type="EnsemblMetazoa" id="CapteP162481"/>
    </source>
</evidence>
<evidence type="ECO:0000256" key="7">
    <source>
        <dbReference type="ARBA" id="ARBA00022692"/>
    </source>
</evidence>
<dbReference type="OMA" id="GPWVNSE"/>
<evidence type="ECO:0000256" key="11">
    <source>
        <dbReference type="ARBA" id="ARBA00022989"/>
    </source>
</evidence>
<accession>R7T4D9</accession>
<reference evidence="18" key="1">
    <citation type="submission" date="2012-12" db="EMBL/GenBank/DDBJ databases">
        <authorList>
            <person name="Hellsten U."/>
            <person name="Grimwood J."/>
            <person name="Chapman J.A."/>
            <person name="Shapiro H."/>
            <person name="Aerts A."/>
            <person name="Otillar R.P."/>
            <person name="Terry A.Y."/>
            <person name="Boore J.L."/>
            <person name="Simakov O."/>
            <person name="Marletaz F."/>
            <person name="Cho S.-J."/>
            <person name="Edsinger-Gonzales E."/>
            <person name="Havlak P."/>
            <person name="Kuo D.-H."/>
            <person name="Larsson T."/>
            <person name="Lv J."/>
            <person name="Arendt D."/>
            <person name="Savage R."/>
            <person name="Osoegawa K."/>
            <person name="de Jong P."/>
            <person name="Lindberg D.R."/>
            <person name="Seaver E.C."/>
            <person name="Weisblat D.A."/>
            <person name="Putnam N.H."/>
            <person name="Grigoriev I.V."/>
            <person name="Rokhsar D.S."/>
        </authorList>
    </citation>
    <scope>NUCLEOTIDE SEQUENCE</scope>
    <source>
        <strain evidence="18">I ESC-2004</strain>
    </source>
</reference>
<evidence type="ECO:0000256" key="1">
    <source>
        <dbReference type="ARBA" id="ARBA00002838"/>
    </source>
</evidence>
<evidence type="ECO:0000256" key="13">
    <source>
        <dbReference type="ARBA" id="ARBA00023157"/>
    </source>
</evidence>
<name>R7T4D9_CAPTE</name>
<evidence type="ECO:0000256" key="6">
    <source>
        <dbReference type="ARBA" id="ARBA00022499"/>
    </source>
</evidence>
<evidence type="ECO:0000256" key="3">
    <source>
        <dbReference type="ARBA" id="ARBA00009294"/>
    </source>
</evidence>
<keyword evidence="6" id="KW-1017">Isopeptide bond</keyword>
<evidence type="ECO:0000256" key="8">
    <source>
        <dbReference type="ARBA" id="ARBA00022729"/>
    </source>
</evidence>
<comment type="subunit">
    <text evidence="4">Heterotetramer of TRAP-alpha, TRAP-beta, TRAP-delta and TRAP-gamma.</text>
</comment>
<keyword evidence="11" id="KW-1133">Transmembrane helix</keyword>
<dbReference type="Proteomes" id="UP000014760">
    <property type="component" value="Unassembled WGS sequence"/>
</dbReference>
<feature type="chain" id="PRO_5008786644" description="Translocon-associated protein subunit delta" evidence="15">
    <location>
        <begin position="21"/>
        <end position="172"/>
    </location>
</feature>
<proteinExistence type="inferred from homology"/>
<dbReference type="Pfam" id="PF05404">
    <property type="entry name" value="TRAP-delta"/>
    <property type="match status" value="1"/>
</dbReference>
<feature type="signal peptide" evidence="15">
    <location>
        <begin position="1"/>
        <end position="20"/>
    </location>
</feature>
<keyword evidence="9" id="KW-0256">Endoplasmic reticulum</keyword>
<sequence>MSSSPVLFAICVALLPLLSAGDSCLSPSVKQKVYTTTDSTASIESVVLAEFSITCKNGLKDLSLYAEFEGKTAPASRIPGTNTYQASFSQDHKSLPSGTYTMRIFDEEGYSALRKVQRSGESTDGVKALYELPISHSGIWRGPVIQSECVAALVAVFVSYMAYSARSRLQQS</sequence>
<protein>
    <recommendedName>
        <fullName evidence="5">Translocon-associated protein subunit delta</fullName>
    </recommendedName>
    <alternativeName>
        <fullName evidence="14">Signal sequence receptor subunit delta</fullName>
    </alternativeName>
</protein>
<reference evidence="17" key="3">
    <citation type="submission" date="2015-06" db="UniProtKB">
        <authorList>
            <consortium name="EnsemblMetazoa"/>
        </authorList>
    </citation>
    <scope>IDENTIFICATION</scope>
</reference>
<dbReference type="PANTHER" id="PTHR12731:SF1">
    <property type="entry name" value="TRANSLOCON-ASSOCIATED PROTEIN SUBUNIT DELTA"/>
    <property type="match status" value="1"/>
</dbReference>
<comment type="similarity">
    <text evidence="3">Belongs to the TRAP-delta family.</text>
</comment>